<dbReference type="AlphaFoldDB" id="A0A839RHX1"/>
<evidence type="ECO:0000313" key="2">
    <source>
        <dbReference type="EMBL" id="MBB3035661.1"/>
    </source>
</evidence>
<feature type="transmembrane region" description="Helical" evidence="1">
    <location>
        <begin position="21"/>
        <end position="46"/>
    </location>
</feature>
<feature type="transmembrane region" description="Helical" evidence="1">
    <location>
        <begin position="89"/>
        <end position="106"/>
    </location>
</feature>
<keyword evidence="1" id="KW-0812">Transmembrane</keyword>
<dbReference type="EMBL" id="JACHWS010000001">
    <property type="protein sequence ID" value="MBB3035661.1"/>
    <property type="molecule type" value="Genomic_DNA"/>
</dbReference>
<name>A0A839RHX1_9ACTN</name>
<evidence type="ECO:0000256" key="1">
    <source>
        <dbReference type="SAM" id="Phobius"/>
    </source>
</evidence>
<evidence type="ECO:0008006" key="4">
    <source>
        <dbReference type="Google" id="ProtNLM"/>
    </source>
</evidence>
<dbReference type="RefSeq" id="WP_083962351.1">
    <property type="nucleotide sequence ID" value="NZ_BDDI01000009.1"/>
</dbReference>
<keyword evidence="3" id="KW-1185">Reference proteome</keyword>
<sequence length="141" mass="14611">MATHSSFPEDSRKPVEPPVPPGIRAAGVIVSLQGLVLLGLGAWLLVRAVTGTGGTEVSGYATAGWFVFLGAPVLGGGIALALGKRWGRAIAVVIQLLLLPVVFSLISGSQQYLWGFILGGVVVLTLVLLMSGRSSEWMSAD</sequence>
<keyword evidence="1" id="KW-0472">Membrane</keyword>
<reference evidence="2 3" key="1">
    <citation type="submission" date="2020-08" db="EMBL/GenBank/DDBJ databases">
        <title>Sequencing the genomes of 1000 actinobacteria strains.</title>
        <authorList>
            <person name="Klenk H.-P."/>
        </authorList>
    </citation>
    <scope>NUCLEOTIDE SEQUENCE [LARGE SCALE GENOMIC DNA]</scope>
    <source>
        <strain evidence="2 3">DSM 45258</strain>
    </source>
</reference>
<proteinExistence type="predicted"/>
<protein>
    <recommendedName>
        <fullName evidence="4">Integral membrane protein</fullName>
    </recommendedName>
</protein>
<keyword evidence="1" id="KW-1133">Transmembrane helix</keyword>
<evidence type="ECO:0000313" key="3">
    <source>
        <dbReference type="Proteomes" id="UP000567922"/>
    </source>
</evidence>
<gene>
    <name evidence="2" type="ORF">FHU29_000095</name>
</gene>
<comment type="caution">
    <text evidence="2">The sequence shown here is derived from an EMBL/GenBank/DDBJ whole genome shotgun (WGS) entry which is preliminary data.</text>
</comment>
<feature type="transmembrane region" description="Helical" evidence="1">
    <location>
        <begin position="112"/>
        <end position="130"/>
    </location>
</feature>
<feature type="transmembrane region" description="Helical" evidence="1">
    <location>
        <begin position="58"/>
        <end position="82"/>
    </location>
</feature>
<dbReference type="OrthoDB" id="4350592at2"/>
<dbReference type="Proteomes" id="UP000567922">
    <property type="component" value="Unassembled WGS sequence"/>
</dbReference>
<accession>A0A839RHX1</accession>
<organism evidence="2 3">
    <name type="scientific">Hoyosella altamirensis</name>
    <dbReference type="NCBI Taxonomy" id="616997"/>
    <lineage>
        <taxon>Bacteria</taxon>
        <taxon>Bacillati</taxon>
        <taxon>Actinomycetota</taxon>
        <taxon>Actinomycetes</taxon>
        <taxon>Mycobacteriales</taxon>
        <taxon>Hoyosellaceae</taxon>
        <taxon>Hoyosella</taxon>
    </lineage>
</organism>